<organism evidence="1 2">
    <name type="scientific">Arachis hypogaea</name>
    <name type="common">Peanut</name>
    <dbReference type="NCBI Taxonomy" id="3818"/>
    <lineage>
        <taxon>Eukaryota</taxon>
        <taxon>Viridiplantae</taxon>
        <taxon>Streptophyta</taxon>
        <taxon>Embryophyta</taxon>
        <taxon>Tracheophyta</taxon>
        <taxon>Spermatophyta</taxon>
        <taxon>Magnoliopsida</taxon>
        <taxon>eudicotyledons</taxon>
        <taxon>Gunneridae</taxon>
        <taxon>Pentapetalae</taxon>
        <taxon>rosids</taxon>
        <taxon>fabids</taxon>
        <taxon>Fabales</taxon>
        <taxon>Fabaceae</taxon>
        <taxon>Papilionoideae</taxon>
        <taxon>50 kb inversion clade</taxon>
        <taxon>dalbergioids sensu lato</taxon>
        <taxon>Dalbergieae</taxon>
        <taxon>Pterocarpus clade</taxon>
        <taxon>Arachis</taxon>
    </lineage>
</organism>
<proteinExistence type="predicted"/>
<sequence>MLNFLKLYVLLVRLKGGLHRNFRGAVGFASCPTRNTIGDVQDVSSVLCVHCLADYKILVHQMPKAHEMFRFPSSLPCRRRYEASASLTVGTRWPHDGHGLW</sequence>
<protein>
    <submittedName>
        <fullName evidence="1">Uncharacterized protein</fullName>
    </submittedName>
</protein>
<accession>A0A445DES4</accession>
<keyword evidence="2" id="KW-1185">Reference proteome</keyword>
<dbReference type="Proteomes" id="UP000289738">
    <property type="component" value="Chromosome A04"/>
</dbReference>
<evidence type="ECO:0000313" key="1">
    <source>
        <dbReference type="EMBL" id="RYR61677.1"/>
    </source>
</evidence>
<name>A0A445DES4_ARAHY</name>
<evidence type="ECO:0000313" key="2">
    <source>
        <dbReference type="Proteomes" id="UP000289738"/>
    </source>
</evidence>
<dbReference type="AlphaFoldDB" id="A0A445DES4"/>
<comment type="caution">
    <text evidence="1">The sequence shown here is derived from an EMBL/GenBank/DDBJ whole genome shotgun (WGS) entry which is preliminary data.</text>
</comment>
<gene>
    <name evidence="1" type="ORF">Ahy_A04g018880</name>
</gene>
<reference evidence="1 2" key="1">
    <citation type="submission" date="2019-01" db="EMBL/GenBank/DDBJ databases">
        <title>Sequencing of cultivated peanut Arachis hypogaea provides insights into genome evolution and oil improvement.</title>
        <authorList>
            <person name="Chen X."/>
        </authorList>
    </citation>
    <scope>NUCLEOTIDE SEQUENCE [LARGE SCALE GENOMIC DNA]</scope>
    <source>
        <strain evidence="2">cv. Fuhuasheng</strain>
        <tissue evidence="1">Leaves</tissue>
    </source>
</reference>
<dbReference type="EMBL" id="SDMP01000004">
    <property type="protein sequence ID" value="RYR61677.1"/>
    <property type="molecule type" value="Genomic_DNA"/>
</dbReference>